<evidence type="ECO:0000313" key="9">
    <source>
        <dbReference type="Proteomes" id="UP000051557"/>
    </source>
</evidence>
<keyword evidence="7" id="KW-0813">Transport</keyword>
<accession>A0A0R2XAN1</accession>
<evidence type="ECO:0000256" key="5">
    <source>
        <dbReference type="ARBA" id="ARBA00022989"/>
    </source>
</evidence>
<comment type="subcellular location">
    <subcellularLocation>
        <location evidence="1">Cell membrane</location>
        <topology evidence="1">Single-pass membrane protein</topology>
    </subcellularLocation>
    <subcellularLocation>
        <location evidence="7">Cell membrane</location>
        <topology evidence="7">Single-pass type II membrane protein</topology>
    </subcellularLocation>
</comment>
<dbReference type="Proteomes" id="UP000051557">
    <property type="component" value="Unassembled WGS sequence"/>
</dbReference>
<dbReference type="PANTHER" id="PTHR30558:SF3">
    <property type="entry name" value="BIOPOLYMER TRANSPORT PROTEIN EXBD-RELATED"/>
    <property type="match status" value="1"/>
</dbReference>
<dbReference type="EMBL" id="LIDM01000018">
    <property type="protein sequence ID" value="KRP33194.1"/>
    <property type="molecule type" value="Genomic_DNA"/>
</dbReference>
<dbReference type="GO" id="GO:0015031">
    <property type="term" value="P:protein transport"/>
    <property type="evidence" value="ECO:0007669"/>
    <property type="project" value="UniProtKB-KW"/>
</dbReference>
<gene>
    <name evidence="8" type="ORF">ABS32_00995</name>
</gene>
<sequence>MSGHKKKFSVHTAGGEEDPEFQVAPMVDVLLVLLMFFTATTTTEIKSQMSDLTLPEAQEAKDREKGEGQFTVNINRMGGLEAQGKSGLEEAMLSKLIKEDYSQVKKLNPNASYRVLVRADKDLGWEKTKVVLKAAAAAGVANVVFATTKGGKG</sequence>
<keyword evidence="4 7" id="KW-0812">Transmembrane</keyword>
<dbReference type="Pfam" id="PF02472">
    <property type="entry name" value="ExbD"/>
    <property type="match status" value="1"/>
</dbReference>
<dbReference type="PANTHER" id="PTHR30558">
    <property type="entry name" value="EXBD MEMBRANE COMPONENT OF PMF-DRIVEN MACROMOLECULE IMPORT SYSTEM"/>
    <property type="match status" value="1"/>
</dbReference>
<keyword evidence="5" id="KW-1133">Transmembrane helix</keyword>
<evidence type="ECO:0000256" key="6">
    <source>
        <dbReference type="ARBA" id="ARBA00023136"/>
    </source>
</evidence>
<dbReference type="InterPro" id="IPR003400">
    <property type="entry name" value="ExbD"/>
</dbReference>
<organism evidence="8 9">
    <name type="scientific">Verrucomicrobia subdivision 6 bacterium BACL9 MAG-120820-bin42</name>
    <dbReference type="NCBI Taxonomy" id="1655634"/>
    <lineage>
        <taxon>Bacteria</taxon>
        <taxon>Pseudomonadati</taxon>
        <taxon>Verrucomicrobiota</taxon>
        <taxon>Verrucomicrobiia</taxon>
        <taxon>Verrucomicrobiales</taxon>
        <taxon>Verrucomicrobia subdivision 6</taxon>
    </lineage>
</organism>
<protein>
    <recommendedName>
        <fullName evidence="10">Biopolymer transporter ExbD</fullName>
    </recommendedName>
</protein>
<dbReference type="GO" id="GO:0022857">
    <property type="term" value="F:transmembrane transporter activity"/>
    <property type="evidence" value="ECO:0007669"/>
    <property type="project" value="InterPro"/>
</dbReference>
<keyword evidence="7" id="KW-0653">Protein transport</keyword>
<keyword evidence="6" id="KW-0472">Membrane</keyword>
<dbReference type="GO" id="GO:0005886">
    <property type="term" value="C:plasma membrane"/>
    <property type="evidence" value="ECO:0007669"/>
    <property type="project" value="UniProtKB-SubCell"/>
</dbReference>
<comment type="similarity">
    <text evidence="2 7">Belongs to the ExbD/TolR family.</text>
</comment>
<evidence type="ECO:0000256" key="3">
    <source>
        <dbReference type="ARBA" id="ARBA00022475"/>
    </source>
</evidence>
<proteinExistence type="inferred from homology"/>
<evidence type="ECO:0000313" key="8">
    <source>
        <dbReference type="EMBL" id="KRP33194.1"/>
    </source>
</evidence>
<keyword evidence="3" id="KW-1003">Cell membrane</keyword>
<name>A0A0R2XAN1_9BACT</name>
<evidence type="ECO:0000256" key="1">
    <source>
        <dbReference type="ARBA" id="ARBA00004162"/>
    </source>
</evidence>
<evidence type="ECO:0000256" key="7">
    <source>
        <dbReference type="RuleBase" id="RU003879"/>
    </source>
</evidence>
<reference evidence="8 9" key="1">
    <citation type="submission" date="2015-10" db="EMBL/GenBank/DDBJ databases">
        <title>Metagenome-Assembled Genomes uncover a global brackish microbiome.</title>
        <authorList>
            <person name="Hugerth L.W."/>
            <person name="Larsson J."/>
            <person name="Alneberg J."/>
            <person name="Lindh M.V."/>
            <person name="Legrand C."/>
            <person name="Pinhassi J."/>
            <person name="Andersson A.F."/>
        </authorList>
    </citation>
    <scope>NUCLEOTIDE SEQUENCE [LARGE SCALE GENOMIC DNA]</scope>
    <source>
        <strain evidence="8">BACL9 MAG-120820-bin42</strain>
    </source>
</reference>
<dbReference type="AlphaFoldDB" id="A0A0R2XAN1"/>
<evidence type="ECO:0000256" key="4">
    <source>
        <dbReference type="ARBA" id="ARBA00022692"/>
    </source>
</evidence>
<evidence type="ECO:0000256" key="2">
    <source>
        <dbReference type="ARBA" id="ARBA00005811"/>
    </source>
</evidence>
<evidence type="ECO:0008006" key="10">
    <source>
        <dbReference type="Google" id="ProtNLM"/>
    </source>
</evidence>
<comment type="caution">
    <text evidence="8">The sequence shown here is derived from an EMBL/GenBank/DDBJ whole genome shotgun (WGS) entry which is preliminary data.</text>
</comment>